<name>A0A3R7N0T7_TRYRA</name>
<accession>A0A3R7N0T7</accession>
<dbReference type="GeneID" id="40325169"/>
<evidence type="ECO:0000313" key="3">
    <source>
        <dbReference type="Proteomes" id="UP000283634"/>
    </source>
</evidence>
<organism evidence="2 3">
    <name type="scientific">Trypanosoma rangeli</name>
    <dbReference type="NCBI Taxonomy" id="5698"/>
    <lineage>
        <taxon>Eukaryota</taxon>
        <taxon>Discoba</taxon>
        <taxon>Euglenozoa</taxon>
        <taxon>Kinetoplastea</taxon>
        <taxon>Metakinetoplastina</taxon>
        <taxon>Trypanosomatida</taxon>
        <taxon>Trypanosomatidae</taxon>
        <taxon>Trypanosoma</taxon>
        <taxon>Herpetosoma</taxon>
    </lineage>
</organism>
<feature type="compositionally biased region" description="Basic and acidic residues" evidence="1">
    <location>
        <begin position="95"/>
        <end position="112"/>
    </location>
</feature>
<gene>
    <name evidence="2" type="ORF">TraAM80_01236</name>
</gene>
<protein>
    <submittedName>
        <fullName evidence="2">Uncharacterized protein</fullName>
    </submittedName>
</protein>
<dbReference type="RefSeq" id="XP_029241897.1">
    <property type="nucleotide sequence ID" value="XM_029378288.1"/>
</dbReference>
<dbReference type="AlphaFoldDB" id="A0A3R7N0T7"/>
<feature type="region of interest" description="Disordered" evidence="1">
    <location>
        <begin position="84"/>
        <end position="112"/>
    </location>
</feature>
<keyword evidence="3" id="KW-1185">Reference proteome</keyword>
<dbReference type="EMBL" id="MKGL01000024">
    <property type="protein sequence ID" value="RNF10970.1"/>
    <property type="molecule type" value="Genomic_DNA"/>
</dbReference>
<feature type="compositionally biased region" description="Basic residues" evidence="1">
    <location>
        <begin position="84"/>
        <end position="94"/>
    </location>
</feature>
<proteinExistence type="predicted"/>
<comment type="caution">
    <text evidence="2">The sequence shown here is derived from an EMBL/GenBank/DDBJ whole genome shotgun (WGS) entry which is preliminary data.</text>
</comment>
<sequence>MLQHRRCTDAAWGHAPLAPHFGHQHAYRSTEGAGWCVLRQGNTTACNPPCRANKTSRASRPAFEPRPLIECEWRAFEQACRHPRKAVKKKRKKGTSQEERHVKKMSREIERDRGKSRYIASRRHHDECCSTAAVLMLLGATHLLHRTLATSMHIAARKGLVGVC</sequence>
<evidence type="ECO:0000313" key="2">
    <source>
        <dbReference type="EMBL" id="RNF10970.1"/>
    </source>
</evidence>
<dbReference type="Proteomes" id="UP000283634">
    <property type="component" value="Unassembled WGS sequence"/>
</dbReference>
<reference evidence="2 3" key="1">
    <citation type="journal article" date="2018" name="BMC Genomics">
        <title>Genomic comparison of Trypanosoma conorhini and Trypanosoma rangeli to Trypanosoma cruzi strains of high and low virulence.</title>
        <authorList>
            <person name="Bradwell K.R."/>
            <person name="Koparde V.N."/>
            <person name="Matveyev A.V."/>
            <person name="Serrano M.G."/>
            <person name="Alves J.M."/>
            <person name="Parikh H."/>
            <person name="Huang B."/>
            <person name="Lee V."/>
            <person name="Espinosa-Alvarez O."/>
            <person name="Ortiz P.A."/>
            <person name="Costa-Martins A.G."/>
            <person name="Teixeira M.M."/>
            <person name="Buck G.A."/>
        </authorList>
    </citation>
    <scope>NUCLEOTIDE SEQUENCE [LARGE SCALE GENOMIC DNA]</scope>
    <source>
        <strain evidence="2 3">AM80</strain>
    </source>
</reference>
<evidence type="ECO:0000256" key="1">
    <source>
        <dbReference type="SAM" id="MobiDB-lite"/>
    </source>
</evidence>